<dbReference type="SUPFAM" id="SSF55729">
    <property type="entry name" value="Acyl-CoA N-acyltransferases (Nat)"/>
    <property type="match status" value="1"/>
</dbReference>
<dbReference type="Gene3D" id="3.90.360.10">
    <property type="entry name" value="Histone acetyl transferase 1 (HAT1), N-terminal domain"/>
    <property type="match status" value="1"/>
</dbReference>
<dbReference type="InterPro" id="IPR037113">
    <property type="entry name" value="Hat1_N_sf"/>
</dbReference>
<reference evidence="11 12" key="1">
    <citation type="submission" date="2019-10" db="EMBL/GenBank/DDBJ databases">
        <authorList>
            <person name="Palmer J.M."/>
        </authorList>
    </citation>
    <scope>NUCLEOTIDE SEQUENCE [LARGE SCALE GENOMIC DNA]</scope>
    <source>
        <strain evidence="11 12">TWF696</strain>
    </source>
</reference>
<comment type="similarity">
    <text evidence="2">Belongs to the HAT1 family.</text>
</comment>
<evidence type="ECO:0000256" key="1">
    <source>
        <dbReference type="ARBA" id="ARBA00004123"/>
    </source>
</evidence>
<evidence type="ECO:0000256" key="7">
    <source>
        <dbReference type="ARBA" id="ARBA00023315"/>
    </source>
</evidence>
<dbReference type="EMBL" id="JAVHNQ010000007">
    <property type="protein sequence ID" value="KAK6341220.1"/>
    <property type="molecule type" value="Genomic_DNA"/>
</dbReference>
<dbReference type="Proteomes" id="UP001375240">
    <property type="component" value="Unassembled WGS sequence"/>
</dbReference>
<gene>
    <name evidence="11" type="primary">HAT1</name>
    <name evidence="11" type="ORF">TWF696_008306</name>
</gene>
<sequence length="478" mass="55234">MEEWATLQANDAITISLVPPQSFPPGSSARTFHPAMTYQLFEGESIYGYKNLTVDIKFRQDDMSPSLSVKYDEKLSAAGSSTDTANEARVDEVEPILRALLPEDTPSKLDLSDTNFAPPGEQVNSYFHKGTKYQIYRANLSDPKARDLVHRTQILVLFFIEAGSIIDISEAWLQKRWDVFLLYETLPNDKLSFVGLCTIHKPWYFSPEAEKASATHTNGETDGSIDKSTQFVDTIKQGTSFSRSYRARISQFIILPPYQRQGHAKELYNSIITTYLPDSDVKEITVEDPSDRFEDLRDIADYYRLKKAGLVTPDIIETLLQRDAKARLWVDTQRQVVKMPRRQFMRIVEMLMYEIILCHDEEEERKEQLAKFAIYVKDRLYRHNKDILMQLERNERSDKLNETYDNVRDDYGRLLRKIGSPAADRVPELATSDQKDQKVISGKRSQRDISTIEEEEDEEDEDEDVEELQPPSKKKRTV</sequence>
<dbReference type="InterPro" id="IPR016181">
    <property type="entry name" value="Acyl_CoA_acyltransferase"/>
</dbReference>
<accession>A0AAV9UJZ6</accession>
<dbReference type="InterPro" id="IPR017380">
    <property type="entry name" value="Hist_AcTrfase_B-typ_cat-su"/>
</dbReference>
<dbReference type="GO" id="GO:0005634">
    <property type="term" value="C:nucleus"/>
    <property type="evidence" value="ECO:0007669"/>
    <property type="project" value="UniProtKB-SubCell"/>
</dbReference>
<protein>
    <recommendedName>
        <fullName evidence="4">Histone acetyltransferase type B catalytic subunit</fullName>
        <ecNumber evidence="3">2.3.1.48</ecNumber>
    </recommendedName>
</protein>
<dbReference type="GO" id="GO:0042393">
    <property type="term" value="F:histone binding"/>
    <property type="evidence" value="ECO:0007669"/>
    <property type="project" value="InterPro"/>
</dbReference>
<comment type="catalytic activity">
    <reaction evidence="8">
        <text>L-lysyl-[protein] + acetyl-CoA = N(6)-acetyl-L-lysyl-[protein] + CoA + H(+)</text>
        <dbReference type="Rhea" id="RHEA:45948"/>
        <dbReference type="Rhea" id="RHEA-COMP:9752"/>
        <dbReference type="Rhea" id="RHEA-COMP:10731"/>
        <dbReference type="ChEBI" id="CHEBI:15378"/>
        <dbReference type="ChEBI" id="CHEBI:29969"/>
        <dbReference type="ChEBI" id="CHEBI:57287"/>
        <dbReference type="ChEBI" id="CHEBI:57288"/>
        <dbReference type="ChEBI" id="CHEBI:61930"/>
        <dbReference type="EC" id="2.3.1.48"/>
    </reaction>
</comment>
<dbReference type="InterPro" id="IPR019467">
    <property type="entry name" value="Hat1_N"/>
</dbReference>
<evidence type="ECO:0000256" key="3">
    <source>
        <dbReference type="ARBA" id="ARBA00013184"/>
    </source>
</evidence>
<evidence type="ECO:0000256" key="2">
    <source>
        <dbReference type="ARBA" id="ARBA00010543"/>
    </source>
</evidence>
<evidence type="ECO:0000256" key="6">
    <source>
        <dbReference type="ARBA" id="ARBA00023242"/>
    </source>
</evidence>
<feature type="compositionally biased region" description="Acidic residues" evidence="9">
    <location>
        <begin position="451"/>
        <end position="467"/>
    </location>
</feature>
<evidence type="ECO:0000256" key="4">
    <source>
        <dbReference type="ARBA" id="ARBA00021268"/>
    </source>
</evidence>
<organism evidence="11 12">
    <name type="scientific">Orbilia brochopaga</name>
    <dbReference type="NCBI Taxonomy" id="3140254"/>
    <lineage>
        <taxon>Eukaryota</taxon>
        <taxon>Fungi</taxon>
        <taxon>Dikarya</taxon>
        <taxon>Ascomycota</taxon>
        <taxon>Pezizomycotina</taxon>
        <taxon>Orbiliomycetes</taxon>
        <taxon>Orbiliales</taxon>
        <taxon>Orbiliaceae</taxon>
        <taxon>Orbilia</taxon>
    </lineage>
</organism>
<evidence type="ECO:0000313" key="11">
    <source>
        <dbReference type="EMBL" id="KAK6341220.1"/>
    </source>
</evidence>
<comment type="subcellular location">
    <subcellularLocation>
        <location evidence="1">Nucleus</location>
    </subcellularLocation>
</comment>
<dbReference type="GO" id="GO:0004402">
    <property type="term" value="F:histone acetyltransferase activity"/>
    <property type="evidence" value="ECO:0007669"/>
    <property type="project" value="InterPro"/>
</dbReference>
<keyword evidence="5" id="KW-0808">Transferase</keyword>
<evidence type="ECO:0000256" key="5">
    <source>
        <dbReference type="ARBA" id="ARBA00022679"/>
    </source>
</evidence>
<proteinExistence type="inferred from homology"/>
<feature type="region of interest" description="Disordered" evidence="9">
    <location>
        <begin position="425"/>
        <end position="478"/>
    </location>
</feature>
<dbReference type="InterPro" id="IPR013523">
    <property type="entry name" value="Hist_AcTrfase_HAT1_C"/>
</dbReference>
<keyword evidence="6" id="KW-0539">Nucleus</keyword>
<keyword evidence="12" id="KW-1185">Reference proteome</keyword>
<feature type="domain" description="Histone acetyl transferase HAT1 N-terminal" evidence="10">
    <location>
        <begin position="6"/>
        <end position="161"/>
    </location>
</feature>
<dbReference type="Pfam" id="PF10394">
    <property type="entry name" value="Hat1_N"/>
    <property type="match status" value="1"/>
</dbReference>
<dbReference type="EC" id="2.3.1.48" evidence="3"/>
<dbReference type="Gene3D" id="3.40.630.30">
    <property type="match status" value="1"/>
</dbReference>
<evidence type="ECO:0000259" key="10">
    <source>
        <dbReference type="Pfam" id="PF10394"/>
    </source>
</evidence>
<dbReference type="Gene3D" id="1.10.10.390">
    <property type="match status" value="1"/>
</dbReference>
<dbReference type="GO" id="GO:0031509">
    <property type="term" value="P:subtelomeric heterochromatin formation"/>
    <property type="evidence" value="ECO:0007669"/>
    <property type="project" value="InterPro"/>
</dbReference>
<dbReference type="AlphaFoldDB" id="A0AAV9UJZ6"/>
<dbReference type="PANTHER" id="PTHR12046">
    <property type="entry name" value="HISTONE ACETYLTRANSFERASE TYPE B CATALYTIC SUBUNIT"/>
    <property type="match status" value="1"/>
</dbReference>
<name>A0AAV9UJZ6_9PEZI</name>
<keyword evidence="7" id="KW-0012">Acyltransferase</keyword>
<dbReference type="GO" id="GO:0000781">
    <property type="term" value="C:chromosome, telomeric region"/>
    <property type="evidence" value="ECO:0007669"/>
    <property type="project" value="GOC"/>
</dbReference>
<evidence type="ECO:0000256" key="9">
    <source>
        <dbReference type="SAM" id="MobiDB-lite"/>
    </source>
</evidence>
<comment type="caution">
    <text evidence="11">The sequence shown here is derived from an EMBL/GenBank/DDBJ whole genome shotgun (WGS) entry which is preliminary data.</text>
</comment>
<dbReference type="Pfam" id="PF21184">
    <property type="entry name" value="HAT1_C_fung"/>
    <property type="match status" value="1"/>
</dbReference>
<evidence type="ECO:0000256" key="8">
    <source>
        <dbReference type="ARBA" id="ARBA00048017"/>
    </source>
</evidence>
<evidence type="ECO:0000313" key="12">
    <source>
        <dbReference type="Proteomes" id="UP001375240"/>
    </source>
</evidence>